<dbReference type="Pfam" id="PF00005">
    <property type="entry name" value="ABC_tran"/>
    <property type="match status" value="1"/>
</dbReference>
<dbReference type="EC" id="3.6.3.36" evidence="5"/>
<comment type="caution">
    <text evidence="5">The sequence shown here is derived from an EMBL/GenBank/DDBJ whole genome shotgun (WGS) entry which is preliminary data.</text>
</comment>
<dbReference type="SUPFAM" id="SSF52540">
    <property type="entry name" value="P-loop containing nucleoside triphosphate hydrolases"/>
    <property type="match status" value="1"/>
</dbReference>
<evidence type="ECO:0000313" key="5">
    <source>
        <dbReference type="EMBL" id="PRR74952.1"/>
    </source>
</evidence>
<feature type="domain" description="ABC transporter" evidence="4">
    <location>
        <begin position="2"/>
        <end position="233"/>
    </location>
</feature>
<proteinExistence type="predicted"/>
<dbReference type="InterPro" id="IPR017871">
    <property type="entry name" value="ABC_transporter-like_CS"/>
</dbReference>
<dbReference type="InterPro" id="IPR003439">
    <property type="entry name" value="ABC_transporter-like_ATP-bd"/>
</dbReference>
<accession>A0A2T0AW57</accession>
<evidence type="ECO:0000256" key="1">
    <source>
        <dbReference type="ARBA" id="ARBA00022448"/>
    </source>
</evidence>
<dbReference type="OrthoDB" id="9801958at2"/>
<dbReference type="PROSITE" id="PS00211">
    <property type="entry name" value="ABC_TRANSPORTER_1"/>
    <property type="match status" value="1"/>
</dbReference>
<dbReference type="GO" id="GO:0005524">
    <property type="term" value="F:ATP binding"/>
    <property type="evidence" value="ECO:0007669"/>
    <property type="project" value="UniProtKB-KW"/>
</dbReference>
<evidence type="ECO:0000313" key="6">
    <source>
        <dbReference type="Proteomes" id="UP000238415"/>
    </source>
</evidence>
<evidence type="ECO:0000256" key="3">
    <source>
        <dbReference type="ARBA" id="ARBA00022840"/>
    </source>
</evidence>
<sequence>MIRVIDVDYIYQNPSGAVTALEGINFSVAEGQTCALIGPSGCGKTTLLYLLAGLLTPLRGEIWVGGERVCRPRRQTAVILQDYGLLPWKTVWENAALGLNLRRYSRRRQVEKLSPLLAALGLKGLEKRYPSQLSGGQKQRVAIARALSLDPDVLLMDEPFSALDALTREGLQQTLIEIQNQRRLTTVLVTHNIEEAVFLGQKIIIFTEAPGRVKAVLDNPGAGGKDYRFTAEFHQFCSQVRRMLGSSPGPGKRGGAEG</sequence>
<keyword evidence="1" id="KW-0813">Transport</keyword>
<organism evidence="5 6">
    <name type="scientific">Neomoorella humiferrea</name>
    <dbReference type="NCBI Taxonomy" id="676965"/>
    <lineage>
        <taxon>Bacteria</taxon>
        <taxon>Bacillati</taxon>
        <taxon>Bacillota</taxon>
        <taxon>Clostridia</taxon>
        <taxon>Neomoorellales</taxon>
        <taxon>Neomoorellaceae</taxon>
        <taxon>Neomoorella</taxon>
    </lineage>
</organism>
<dbReference type="PROSITE" id="PS50893">
    <property type="entry name" value="ABC_TRANSPORTER_2"/>
    <property type="match status" value="1"/>
</dbReference>
<keyword evidence="6" id="KW-1185">Reference proteome</keyword>
<dbReference type="CDD" id="cd03293">
    <property type="entry name" value="ABC_NrtD_SsuB_transporters"/>
    <property type="match status" value="1"/>
</dbReference>
<dbReference type="Gene3D" id="3.40.50.300">
    <property type="entry name" value="P-loop containing nucleotide triphosphate hydrolases"/>
    <property type="match status" value="1"/>
</dbReference>
<reference evidence="5 6" key="1">
    <citation type="submission" date="2018-03" db="EMBL/GenBank/DDBJ databases">
        <title>Genome sequence of Moorella humiferrea DSM 23265.</title>
        <authorList>
            <person name="Poehlein A."/>
            <person name="Daniel R."/>
        </authorList>
    </citation>
    <scope>NUCLEOTIDE SEQUENCE [LARGE SCALE GENOMIC DNA]</scope>
    <source>
        <strain evidence="5 6">DSM 23265</strain>
    </source>
</reference>
<dbReference type="InterPro" id="IPR027417">
    <property type="entry name" value="P-loop_NTPase"/>
</dbReference>
<dbReference type="EMBL" id="PVXM01000006">
    <property type="protein sequence ID" value="PRR74952.1"/>
    <property type="molecule type" value="Genomic_DNA"/>
</dbReference>
<dbReference type="PANTHER" id="PTHR42788">
    <property type="entry name" value="TAURINE IMPORT ATP-BINDING PROTEIN-RELATED"/>
    <property type="match status" value="1"/>
</dbReference>
<evidence type="ECO:0000256" key="2">
    <source>
        <dbReference type="ARBA" id="ARBA00022741"/>
    </source>
</evidence>
<evidence type="ECO:0000259" key="4">
    <source>
        <dbReference type="PROSITE" id="PS50893"/>
    </source>
</evidence>
<dbReference type="InterPro" id="IPR003593">
    <property type="entry name" value="AAA+_ATPase"/>
</dbReference>
<dbReference type="PANTHER" id="PTHR42788:SF13">
    <property type="entry name" value="ALIPHATIC SULFONATES IMPORT ATP-BINDING PROTEIN SSUB"/>
    <property type="match status" value="1"/>
</dbReference>
<keyword evidence="5" id="KW-0378">Hydrolase</keyword>
<dbReference type="RefSeq" id="WP_106004482.1">
    <property type="nucleotide sequence ID" value="NZ_CP136419.1"/>
</dbReference>
<dbReference type="SMART" id="SM00382">
    <property type="entry name" value="AAA"/>
    <property type="match status" value="1"/>
</dbReference>
<dbReference type="InterPro" id="IPR050166">
    <property type="entry name" value="ABC_transporter_ATP-bind"/>
</dbReference>
<keyword evidence="2" id="KW-0547">Nucleotide-binding</keyword>
<keyword evidence="3 5" id="KW-0067">ATP-binding</keyword>
<name>A0A2T0AW57_9FIRM</name>
<dbReference type="GO" id="GO:0016887">
    <property type="term" value="F:ATP hydrolysis activity"/>
    <property type="evidence" value="ECO:0007669"/>
    <property type="project" value="InterPro"/>
</dbReference>
<dbReference type="Proteomes" id="UP000238415">
    <property type="component" value="Unassembled WGS sequence"/>
</dbReference>
<gene>
    <name evidence="5" type="primary">tauB_1</name>
    <name evidence="5" type="ORF">MOHU_04520</name>
</gene>
<dbReference type="AlphaFoldDB" id="A0A2T0AW57"/>
<protein>
    <submittedName>
        <fullName evidence="5">Taurine import ATP-binding protein TauB</fullName>
        <ecNumber evidence="5">3.6.3.36</ecNumber>
    </submittedName>
</protein>